<protein>
    <submittedName>
        <fullName evidence="2">Uncharacterized protein</fullName>
    </submittedName>
</protein>
<organism evidence="2">
    <name type="scientific">Cladocopium goreaui</name>
    <dbReference type="NCBI Taxonomy" id="2562237"/>
    <lineage>
        <taxon>Eukaryota</taxon>
        <taxon>Sar</taxon>
        <taxon>Alveolata</taxon>
        <taxon>Dinophyceae</taxon>
        <taxon>Suessiales</taxon>
        <taxon>Symbiodiniaceae</taxon>
        <taxon>Cladocopium</taxon>
    </lineage>
</organism>
<feature type="region of interest" description="Disordered" evidence="1">
    <location>
        <begin position="1"/>
        <end position="90"/>
    </location>
</feature>
<evidence type="ECO:0000256" key="1">
    <source>
        <dbReference type="SAM" id="MobiDB-lite"/>
    </source>
</evidence>
<evidence type="ECO:0000313" key="3">
    <source>
        <dbReference type="EMBL" id="CAL1130094.1"/>
    </source>
</evidence>
<dbReference type="Proteomes" id="UP001152797">
    <property type="component" value="Unassembled WGS sequence"/>
</dbReference>
<dbReference type="AlphaFoldDB" id="A0A9P1BNS0"/>
<reference evidence="3" key="2">
    <citation type="submission" date="2024-04" db="EMBL/GenBank/DDBJ databases">
        <authorList>
            <person name="Chen Y."/>
            <person name="Shah S."/>
            <person name="Dougan E. K."/>
            <person name="Thang M."/>
            <person name="Chan C."/>
        </authorList>
    </citation>
    <scope>NUCLEOTIDE SEQUENCE [LARGE SCALE GENOMIC DNA]</scope>
</reference>
<proteinExistence type="predicted"/>
<dbReference type="EMBL" id="CAMXCT020000291">
    <property type="protein sequence ID" value="CAL1130094.1"/>
    <property type="molecule type" value="Genomic_DNA"/>
</dbReference>
<evidence type="ECO:0000313" key="4">
    <source>
        <dbReference type="Proteomes" id="UP001152797"/>
    </source>
</evidence>
<feature type="region of interest" description="Disordered" evidence="1">
    <location>
        <begin position="305"/>
        <end position="380"/>
    </location>
</feature>
<accession>A0A9P1BNS0</accession>
<name>A0A9P1BNS0_9DINO</name>
<comment type="caution">
    <text evidence="2">The sequence shown here is derived from an EMBL/GenBank/DDBJ whole genome shotgun (WGS) entry which is preliminary data.</text>
</comment>
<sequence length="407" mass="45584">MAEVPTIEIPETQVAEDSQGDQGQDANTQMYTDSMMNNNGTEQKDDQHWQDAQSQETFNGNIQPGQGEVSQEEPQEGPTQVVPTEDQDPEVSQLVRQGAFLEEEDNVMITCKKCGCNCDPSECIIRNPSESWCKQCNSLYTMLQRHMAWPPKEFQALSGEQQMNFFLKCAQEKAASGKSQFSYSRVRENLTKVLVDEEVRATKLEVGGTYWPKSVYEAKGYELDSDFESRVPRQWSYSLNCWTYLLCETTIHETHLKQTVERSVLQAEQAVKKRRRPEALAPAEAEALEQKSTVSDATMVLDLLSESGSEDGAGGKNSKDNVSKRRKGADAKEDATKGLTGKKLEQALKKEAAKAARDEAAATRKAEAERKKVAKQTTKKTLQLSTRFCQPLTNAFTTAYDVFNKAR</sequence>
<evidence type="ECO:0000313" key="2">
    <source>
        <dbReference type="EMBL" id="CAI3976719.1"/>
    </source>
</evidence>
<feature type="compositionally biased region" description="Polar residues" evidence="1">
    <location>
        <begin position="20"/>
        <end position="41"/>
    </location>
</feature>
<feature type="compositionally biased region" description="Polar residues" evidence="1">
    <location>
        <begin position="50"/>
        <end position="64"/>
    </location>
</feature>
<dbReference type="EMBL" id="CAMXCT010000291">
    <property type="protein sequence ID" value="CAI3976719.1"/>
    <property type="molecule type" value="Genomic_DNA"/>
</dbReference>
<feature type="compositionally biased region" description="Basic and acidic residues" evidence="1">
    <location>
        <begin position="317"/>
        <end position="371"/>
    </location>
</feature>
<dbReference type="EMBL" id="CAMXCT030000291">
    <property type="protein sequence ID" value="CAL4764031.1"/>
    <property type="molecule type" value="Genomic_DNA"/>
</dbReference>
<gene>
    <name evidence="2" type="ORF">C1SCF055_LOCUS4915</name>
</gene>
<reference evidence="2" key="1">
    <citation type="submission" date="2022-10" db="EMBL/GenBank/DDBJ databases">
        <authorList>
            <person name="Chen Y."/>
            <person name="Dougan E. K."/>
            <person name="Chan C."/>
            <person name="Rhodes N."/>
            <person name="Thang M."/>
        </authorList>
    </citation>
    <scope>NUCLEOTIDE SEQUENCE</scope>
</reference>
<feature type="region of interest" description="Disordered" evidence="1">
    <location>
        <begin position="271"/>
        <end position="292"/>
    </location>
</feature>
<keyword evidence="4" id="KW-1185">Reference proteome</keyword>